<proteinExistence type="predicted"/>
<sequence>YVQFISKYRLSSHQLEIERGRFYNIHRNERVCKLCSLSQIEDEFHFILICPFYKEIRKLYVKKYYYEKPSVFKLIQLLSTKNIKELCNLGKYLYKCSKLR</sequence>
<accession>A0A8W8HP62</accession>
<evidence type="ECO:0000313" key="1">
    <source>
        <dbReference type="EnsemblMetazoa" id="G10445.1:cds"/>
    </source>
</evidence>
<organism evidence="1 2">
    <name type="scientific">Magallana gigas</name>
    <name type="common">Pacific oyster</name>
    <name type="synonym">Crassostrea gigas</name>
    <dbReference type="NCBI Taxonomy" id="29159"/>
    <lineage>
        <taxon>Eukaryota</taxon>
        <taxon>Metazoa</taxon>
        <taxon>Spiralia</taxon>
        <taxon>Lophotrochozoa</taxon>
        <taxon>Mollusca</taxon>
        <taxon>Bivalvia</taxon>
        <taxon>Autobranchia</taxon>
        <taxon>Pteriomorphia</taxon>
        <taxon>Ostreida</taxon>
        <taxon>Ostreoidea</taxon>
        <taxon>Ostreidae</taxon>
        <taxon>Magallana</taxon>
    </lineage>
</organism>
<evidence type="ECO:0000313" key="2">
    <source>
        <dbReference type="Proteomes" id="UP000005408"/>
    </source>
</evidence>
<name>A0A8W8HP62_MAGGI</name>
<protein>
    <submittedName>
        <fullName evidence="1">Uncharacterized protein</fullName>
    </submittedName>
</protein>
<keyword evidence="2" id="KW-1185">Reference proteome</keyword>
<dbReference type="AlphaFoldDB" id="A0A8W8HP62"/>
<reference evidence="1" key="1">
    <citation type="submission" date="2022-08" db="UniProtKB">
        <authorList>
            <consortium name="EnsemblMetazoa"/>
        </authorList>
    </citation>
    <scope>IDENTIFICATION</scope>
    <source>
        <strain evidence="1">05x7-T-G4-1.051#20</strain>
    </source>
</reference>
<dbReference type="EnsemblMetazoa" id="G10445.1">
    <property type="protein sequence ID" value="G10445.1:cds"/>
    <property type="gene ID" value="G10445"/>
</dbReference>
<dbReference type="Proteomes" id="UP000005408">
    <property type="component" value="Unassembled WGS sequence"/>
</dbReference>